<dbReference type="Pfam" id="PF01479">
    <property type="entry name" value="S4"/>
    <property type="match status" value="1"/>
</dbReference>
<dbReference type="EMBL" id="JPSP01000016">
    <property type="protein sequence ID" value="KFF41038.1"/>
    <property type="molecule type" value="Genomic_DNA"/>
</dbReference>
<keyword evidence="2 4" id="KW-0413">Isomerase</keyword>
<feature type="domain" description="RNA-binding S4" evidence="5">
    <location>
        <begin position="3"/>
        <end position="61"/>
    </location>
</feature>
<dbReference type="InterPro" id="IPR042092">
    <property type="entry name" value="PsdUridine_s_RsuA/RluB/E/F_cat"/>
</dbReference>
<dbReference type="STRING" id="1527444.ucyna2_01169"/>
<dbReference type="InterPro" id="IPR036986">
    <property type="entry name" value="S4_RNA-bd_sf"/>
</dbReference>
<organism evidence="6 7">
    <name type="scientific">Candidatus Atelocyanobacterium thalassa isolate SIO64986</name>
    <dbReference type="NCBI Taxonomy" id="1527444"/>
    <lineage>
        <taxon>Bacteria</taxon>
        <taxon>Bacillati</taxon>
        <taxon>Cyanobacteriota</taxon>
        <taxon>Cyanophyceae</taxon>
        <taxon>Oscillatoriophycideae</taxon>
        <taxon>Chroococcales</taxon>
        <taxon>Aphanothecaceae</taxon>
        <taxon>Candidatus Atelocyanobacterium</taxon>
        <taxon>Candidatus Atelocyanobacterium thalassae</taxon>
    </lineage>
</organism>
<dbReference type="EC" id="5.4.99.-" evidence="4"/>
<dbReference type="CDD" id="cd00165">
    <property type="entry name" value="S4"/>
    <property type="match status" value="1"/>
</dbReference>
<dbReference type="FunFam" id="3.10.290.10:FF:000003">
    <property type="entry name" value="Pseudouridine synthase"/>
    <property type="match status" value="1"/>
</dbReference>
<dbReference type="PANTHER" id="PTHR47683:SF2">
    <property type="entry name" value="RNA-BINDING S4 DOMAIN-CONTAINING PROTEIN"/>
    <property type="match status" value="1"/>
</dbReference>
<dbReference type="GO" id="GO:0003723">
    <property type="term" value="F:RNA binding"/>
    <property type="evidence" value="ECO:0007669"/>
    <property type="project" value="UniProtKB-KW"/>
</dbReference>
<keyword evidence="3" id="KW-0694">RNA-binding</keyword>
<proteinExistence type="inferred from homology"/>
<evidence type="ECO:0000256" key="3">
    <source>
        <dbReference type="PROSITE-ProRule" id="PRU00182"/>
    </source>
</evidence>
<dbReference type="Pfam" id="PF00849">
    <property type="entry name" value="PseudoU_synth_2"/>
    <property type="match status" value="1"/>
</dbReference>
<dbReference type="PROSITE" id="PS50889">
    <property type="entry name" value="S4"/>
    <property type="match status" value="1"/>
</dbReference>
<dbReference type="SMART" id="SM00363">
    <property type="entry name" value="S4"/>
    <property type="match status" value="1"/>
</dbReference>
<dbReference type="InterPro" id="IPR020094">
    <property type="entry name" value="TruA/RsuA/RluB/E/F_N"/>
</dbReference>
<dbReference type="NCBIfam" id="TIGR00093">
    <property type="entry name" value="pseudouridine synthase"/>
    <property type="match status" value="1"/>
</dbReference>
<evidence type="ECO:0000313" key="6">
    <source>
        <dbReference type="EMBL" id="KFF41038.1"/>
    </source>
</evidence>
<dbReference type="SUPFAM" id="SSF55174">
    <property type="entry name" value="Alpha-L RNA-binding motif"/>
    <property type="match status" value="1"/>
</dbReference>
<dbReference type="InterPro" id="IPR006145">
    <property type="entry name" value="PsdUridine_synth_RsuA/RluA"/>
</dbReference>
<evidence type="ECO:0000313" key="7">
    <source>
        <dbReference type="Proteomes" id="UP000028922"/>
    </source>
</evidence>
<dbReference type="Proteomes" id="UP000028922">
    <property type="component" value="Unassembled WGS sequence"/>
</dbReference>
<dbReference type="InterPro" id="IPR000748">
    <property type="entry name" value="PsdUridine_synth_RsuA/RluB/E/F"/>
</dbReference>
<dbReference type="GO" id="GO:0000455">
    <property type="term" value="P:enzyme-directed rRNA pseudouridine synthesis"/>
    <property type="evidence" value="ECO:0007669"/>
    <property type="project" value="UniProtKB-ARBA"/>
</dbReference>
<dbReference type="PROSITE" id="PS01149">
    <property type="entry name" value="PSI_RSU"/>
    <property type="match status" value="1"/>
</dbReference>
<dbReference type="GO" id="GO:0120159">
    <property type="term" value="F:rRNA pseudouridine synthase activity"/>
    <property type="evidence" value="ECO:0007669"/>
    <property type="project" value="UniProtKB-ARBA"/>
</dbReference>
<dbReference type="Gene3D" id="3.10.290.10">
    <property type="entry name" value="RNA-binding S4 domain"/>
    <property type="match status" value="1"/>
</dbReference>
<dbReference type="SUPFAM" id="SSF55120">
    <property type="entry name" value="Pseudouridine synthase"/>
    <property type="match status" value="1"/>
</dbReference>
<dbReference type="AlphaFoldDB" id="A0A086CFS4"/>
<evidence type="ECO:0000256" key="2">
    <source>
        <dbReference type="ARBA" id="ARBA00023235"/>
    </source>
</evidence>
<dbReference type="Gene3D" id="3.30.70.1560">
    <property type="entry name" value="Alpha-L RNA-binding motif"/>
    <property type="match status" value="1"/>
</dbReference>
<name>A0A086CFS4_9CHRO</name>
<accession>A0A086CFS4</accession>
<comment type="caution">
    <text evidence="6">The sequence shown here is derived from an EMBL/GenBank/DDBJ whole genome shotgun (WGS) entry which is preliminary data.</text>
</comment>
<dbReference type="InterPro" id="IPR050343">
    <property type="entry name" value="RsuA_PseudoU_synthase"/>
</dbReference>
<dbReference type="PATRIC" id="fig|1527444.3.peg.1116"/>
<dbReference type="eggNOG" id="COG1187">
    <property type="taxonomic scope" value="Bacteria"/>
</dbReference>
<evidence type="ECO:0000259" key="5">
    <source>
        <dbReference type="SMART" id="SM00363"/>
    </source>
</evidence>
<dbReference type="PANTHER" id="PTHR47683">
    <property type="entry name" value="PSEUDOURIDINE SYNTHASE FAMILY PROTEIN-RELATED"/>
    <property type="match status" value="1"/>
</dbReference>
<evidence type="ECO:0000256" key="4">
    <source>
        <dbReference type="RuleBase" id="RU003887"/>
    </source>
</evidence>
<evidence type="ECO:0000256" key="1">
    <source>
        <dbReference type="ARBA" id="ARBA00008348"/>
    </source>
</evidence>
<sequence length="257" mass="29177">MEERIQKILSQWGIASRRHAETLILEGRLKLNGKVAVLGDKADPIYDLLKLDGKLIESNKKPQLLYMLMNKPVGVICSCNDSQNRPIVMELLPNSLRKGIGIHPVGRLDMNSSGALLLTNDGNLTLQLTHPRYHLPKKYEVMVRGNFTQKILKNWRQGVILGGRRTLPTYIEILNNNGQYTNLKIILTEGKNRQIRRIAQQFKLDVMKLHRTAVGPISLLTSKASNLSIGNYRLLNSSEVNTLKYLTKLFHNNVIKH</sequence>
<gene>
    <name evidence="6" type="ORF">ucyna2_01169</name>
</gene>
<dbReference type="Gene3D" id="3.30.70.580">
    <property type="entry name" value="Pseudouridine synthase I, catalytic domain, N-terminal subdomain"/>
    <property type="match status" value="1"/>
</dbReference>
<dbReference type="CDD" id="cd02870">
    <property type="entry name" value="PseudoU_synth_RsuA_like"/>
    <property type="match status" value="1"/>
</dbReference>
<comment type="similarity">
    <text evidence="1 4">Belongs to the pseudouridine synthase RsuA family.</text>
</comment>
<protein>
    <recommendedName>
        <fullName evidence="4">Pseudouridine synthase</fullName>
        <ecNumber evidence="4">5.4.99.-</ecNumber>
    </recommendedName>
</protein>
<dbReference type="InterPro" id="IPR020103">
    <property type="entry name" value="PsdUridine_synth_cat_dom_sf"/>
</dbReference>
<dbReference type="InterPro" id="IPR018496">
    <property type="entry name" value="PsdUridine_synth_RsuA/RluB_CS"/>
</dbReference>
<reference evidence="6 7" key="1">
    <citation type="submission" date="2014-08" db="EMBL/GenBank/DDBJ databases">
        <title>Comparative genomics reveals surprising divergence of two closely related strains of uncultivated UCYN-A cyanobacteria.</title>
        <authorList>
            <person name="Bombar D."/>
            <person name="Heller P."/>
            <person name="Sanchez-Baracaldo P."/>
            <person name="Carter B.J."/>
            <person name="Zert J.P."/>
        </authorList>
    </citation>
    <scope>NUCLEOTIDE SEQUENCE [LARGE SCALE GENOMIC DNA]</scope>
</reference>
<dbReference type="InterPro" id="IPR002942">
    <property type="entry name" value="S4_RNA-bd"/>
</dbReference>